<dbReference type="InterPro" id="IPR001406">
    <property type="entry name" value="PsdUridine_synth_TruA"/>
</dbReference>
<dbReference type="Pfam" id="PF01416">
    <property type="entry name" value="PseudoU_synth_1"/>
    <property type="match status" value="2"/>
</dbReference>
<evidence type="ECO:0000256" key="2">
    <source>
        <dbReference type="ARBA" id="ARBA00022694"/>
    </source>
</evidence>
<evidence type="ECO:0000313" key="9">
    <source>
        <dbReference type="EMBL" id="SHG81734.1"/>
    </source>
</evidence>
<dbReference type="PIRSF" id="PIRSF001430">
    <property type="entry name" value="tRNA_psdUrid_synth"/>
    <property type="match status" value="1"/>
</dbReference>
<feature type="domain" description="Pseudouridine synthase I TruA alpha/beta" evidence="8">
    <location>
        <begin position="164"/>
        <end position="265"/>
    </location>
</feature>
<keyword evidence="3 4" id="KW-0413">Isomerase</keyword>
<dbReference type="Proteomes" id="UP000184471">
    <property type="component" value="Unassembled WGS sequence"/>
</dbReference>
<evidence type="ECO:0000256" key="3">
    <source>
        <dbReference type="ARBA" id="ARBA00023235"/>
    </source>
</evidence>
<evidence type="ECO:0000256" key="1">
    <source>
        <dbReference type="ARBA" id="ARBA00009375"/>
    </source>
</evidence>
<dbReference type="GO" id="GO:0160147">
    <property type="term" value="F:tRNA pseudouridine(38-40) synthase activity"/>
    <property type="evidence" value="ECO:0007669"/>
    <property type="project" value="UniProtKB-EC"/>
</dbReference>
<keyword evidence="2 4" id="KW-0819">tRNA processing</keyword>
<evidence type="ECO:0000256" key="7">
    <source>
        <dbReference type="RuleBase" id="RU003792"/>
    </source>
</evidence>
<feature type="domain" description="Pseudouridine synthase I TruA alpha/beta" evidence="8">
    <location>
        <begin position="26"/>
        <end position="123"/>
    </location>
</feature>
<dbReference type="CDD" id="cd02570">
    <property type="entry name" value="PseudoU_synth_EcTruA"/>
    <property type="match status" value="1"/>
</dbReference>
<dbReference type="EC" id="5.4.99.12" evidence="4"/>
<organism evidence="9 10">
    <name type="scientific">Geodermatophilus nigrescens</name>
    <dbReference type="NCBI Taxonomy" id="1070870"/>
    <lineage>
        <taxon>Bacteria</taxon>
        <taxon>Bacillati</taxon>
        <taxon>Actinomycetota</taxon>
        <taxon>Actinomycetes</taxon>
        <taxon>Geodermatophilales</taxon>
        <taxon>Geodermatophilaceae</taxon>
        <taxon>Geodermatophilus</taxon>
    </lineage>
</organism>
<keyword evidence="10" id="KW-1185">Reference proteome</keyword>
<evidence type="ECO:0000256" key="6">
    <source>
        <dbReference type="PIRSR" id="PIRSR001430-2"/>
    </source>
</evidence>
<sequence length="282" mass="30493">MNPAHTTDEPAPDPGGGLVRLRLDVAYDGTAFSGWARQPGRRTVQAELEDGLATVLRRPVRLTVAGRTDTGVHATGQVAHADVARDLWEEHRARLVRRLRGVLPPDVAVHTVSEAPAGFDARFAALARHYRYRLTDADGGPPPLRRADTVGWPRRVDAAAMDAAAGLLLGQHDFAAFCRRREGATTIRVLLDLGVERDGDLVTVRASADAFCHSMVRSLVGALLAVGEGRREPGWPAQLLTRRVRADEVVVAPPGGLTLVRVDYPADADLAARVERTRALRS</sequence>
<dbReference type="SUPFAM" id="SSF55120">
    <property type="entry name" value="Pseudouridine synthase"/>
    <property type="match status" value="1"/>
</dbReference>
<protein>
    <recommendedName>
        <fullName evidence="4">tRNA pseudouridine synthase A</fullName>
        <ecNumber evidence="4">5.4.99.12</ecNumber>
    </recommendedName>
    <alternativeName>
        <fullName evidence="4">tRNA pseudouridine(38-40) synthase</fullName>
    </alternativeName>
    <alternativeName>
        <fullName evidence="4">tRNA pseudouridylate synthase I</fullName>
    </alternativeName>
    <alternativeName>
        <fullName evidence="4">tRNA-uridine isomerase I</fullName>
    </alternativeName>
</protein>
<dbReference type="Gene3D" id="3.30.70.580">
    <property type="entry name" value="Pseudouridine synthase I, catalytic domain, N-terminal subdomain"/>
    <property type="match status" value="1"/>
</dbReference>
<evidence type="ECO:0000259" key="8">
    <source>
        <dbReference type="Pfam" id="PF01416"/>
    </source>
</evidence>
<gene>
    <name evidence="4" type="primary">truA</name>
    <name evidence="9" type="ORF">SAMN05444351_3329</name>
</gene>
<comment type="caution">
    <text evidence="4">Lacks conserved residue(s) required for the propagation of feature annotation.</text>
</comment>
<dbReference type="HAMAP" id="MF_00171">
    <property type="entry name" value="TruA"/>
    <property type="match status" value="1"/>
</dbReference>
<dbReference type="GO" id="GO:0031119">
    <property type="term" value="P:tRNA pseudouridine synthesis"/>
    <property type="evidence" value="ECO:0007669"/>
    <property type="project" value="UniProtKB-UniRule"/>
</dbReference>
<feature type="active site" description="Nucleophile" evidence="4 5">
    <location>
        <position position="69"/>
    </location>
</feature>
<dbReference type="InterPro" id="IPR020097">
    <property type="entry name" value="PsdUridine_synth_TruA_a/b_dom"/>
</dbReference>
<comment type="catalytic activity">
    <reaction evidence="4 7">
        <text>uridine(38/39/40) in tRNA = pseudouridine(38/39/40) in tRNA</text>
        <dbReference type="Rhea" id="RHEA:22376"/>
        <dbReference type="Rhea" id="RHEA-COMP:10085"/>
        <dbReference type="Rhea" id="RHEA-COMP:10087"/>
        <dbReference type="ChEBI" id="CHEBI:65314"/>
        <dbReference type="ChEBI" id="CHEBI:65315"/>
        <dbReference type="EC" id="5.4.99.12"/>
    </reaction>
</comment>
<evidence type="ECO:0000313" key="10">
    <source>
        <dbReference type="Proteomes" id="UP000184471"/>
    </source>
</evidence>
<comment type="function">
    <text evidence="4">Formation of pseudouridine at positions 38, 39 and 40 in the anticodon stem and loop of transfer RNAs.</text>
</comment>
<dbReference type="PANTHER" id="PTHR11142:SF0">
    <property type="entry name" value="TRNA PSEUDOURIDINE SYNTHASE-LIKE 1"/>
    <property type="match status" value="1"/>
</dbReference>
<dbReference type="PANTHER" id="PTHR11142">
    <property type="entry name" value="PSEUDOURIDYLATE SYNTHASE"/>
    <property type="match status" value="1"/>
</dbReference>
<accession>A0A1M5MWP4</accession>
<feature type="binding site" evidence="4 6">
    <location>
        <position position="130"/>
    </location>
    <ligand>
        <name>substrate</name>
    </ligand>
</feature>
<dbReference type="OrthoDB" id="9811823at2"/>
<evidence type="ECO:0000256" key="4">
    <source>
        <dbReference type="HAMAP-Rule" id="MF_00171"/>
    </source>
</evidence>
<dbReference type="InterPro" id="IPR020095">
    <property type="entry name" value="PsdUridine_synth_TruA_C"/>
</dbReference>
<comment type="subunit">
    <text evidence="4">Homodimer.</text>
</comment>
<comment type="similarity">
    <text evidence="1 4 7">Belongs to the tRNA pseudouridine synthase TruA family.</text>
</comment>
<dbReference type="InterPro" id="IPR020103">
    <property type="entry name" value="PsdUridine_synth_cat_dom_sf"/>
</dbReference>
<dbReference type="EMBL" id="FQVX01000003">
    <property type="protein sequence ID" value="SHG81734.1"/>
    <property type="molecule type" value="Genomic_DNA"/>
</dbReference>
<dbReference type="FunFam" id="3.30.70.660:FF:000003">
    <property type="entry name" value="tRNA pseudouridine synthase A"/>
    <property type="match status" value="1"/>
</dbReference>
<reference evidence="9 10" key="1">
    <citation type="submission" date="2016-11" db="EMBL/GenBank/DDBJ databases">
        <authorList>
            <person name="Jaros S."/>
            <person name="Januszkiewicz K."/>
            <person name="Wedrychowicz H."/>
        </authorList>
    </citation>
    <scope>NUCLEOTIDE SEQUENCE [LARGE SCALE GENOMIC DNA]</scope>
    <source>
        <strain evidence="9 10">DSM 45408</strain>
    </source>
</reference>
<dbReference type="FunFam" id="3.30.70.580:FF:000008">
    <property type="entry name" value="tRNA pseudouridine synthase A"/>
    <property type="match status" value="1"/>
</dbReference>
<dbReference type="Gene3D" id="3.30.70.660">
    <property type="entry name" value="Pseudouridine synthase I, catalytic domain, C-terminal subdomain"/>
    <property type="match status" value="1"/>
</dbReference>
<dbReference type="InterPro" id="IPR020094">
    <property type="entry name" value="TruA/RsuA/RluB/E/F_N"/>
</dbReference>
<dbReference type="RefSeq" id="WP_073421381.1">
    <property type="nucleotide sequence ID" value="NZ_FQVX01000003.1"/>
</dbReference>
<dbReference type="AlphaFoldDB" id="A0A1M5MWP4"/>
<name>A0A1M5MWP4_9ACTN</name>
<proteinExistence type="inferred from homology"/>
<dbReference type="GO" id="GO:0003723">
    <property type="term" value="F:RNA binding"/>
    <property type="evidence" value="ECO:0007669"/>
    <property type="project" value="InterPro"/>
</dbReference>
<evidence type="ECO:0000256" key="5">
    <source>
        <dbReference type="PIRSR" id="PIRSR001430-1"/>
    </source>
</evidence>
<dbReference type="STRING" id="1070870.SAMN05444351_3329"/>
<dbReference type="NCBIfam" id="TIGR00071">
    <property type="entry name" value="hisT_truA"/>
    <property type="match status" value="1"/>
</dbReference>